<dbReference type="AlphaFoldDB" id="A0A8S2TDB7"/>
<dbReference type="EMBL" id="CAJOBA010054365">
    <property type="protein sequence ID" value="CAF4273984.1"/>
    <property type="molecule type" value="Genomic_DNA"/>
</dbReference>
<dbReference type="InterPro" id="IPR035901">
    <property type="entry name" value="GIY-YIG_endonuc_sf"/>
</dbReference>
<dbReference type="InterPro" id="IPR000305">
    <property type="entry name" value="GIY-YIG_endonuc"/>
</dbReference>
<comment type="caution">
    <text evidence="3">The sequence shown here is derived from an EMBL/GenBank/DDBJ whole genome shotgun (WGS) entry which is preliminary data.</text>
</comment>
<feature type="non-terminal residue" evidence="3">
    <location>
        <position position="1"/>
    </location>
</feature>
<dbReference type="PROSITE" id="PS50164">
    <property type="entry name" value="GIY_YIG"/>
    <property type="match status" value="1"/>
</dbReference>
<evidence type="ECO:0000313" key="3">
    <source>
        <dbReference type="EMBL" id="CAF4273984.1"/>
    </source>
</evidence>
<dbReference type="Pfam" id="PF01541">
    <property type="entry name" value="GIY-YIG"/>
    <property type="match status" value="1"/>
</dbReference>
<evidence type="ECO:0000313" key="4">
    <source>
        <dbReference type="Proteomes" id="UP000682733"/>
    </source>
</evidence>
<evidence type="ECO:0000259" key="1">
    <source>
        <dbReference type="PROSITE" id="PS50164"/>
    </source>
</evidence>
<evidence type="ECO:0000313" key="2">
    <source>
        <dbReference type="EMBL" id="CAF1483936.1"/>
    </source>
</evidence>
<reference evidence="3" key="1">
    <citation type="submission" date="2021-02" db="EMBL/GenBank/DDBJ databases">
        <authorList>
            <person name="Nowell W R."/>
        </authorList>
    </citation>
    <scope>NUCLEOTIDE SEQUENCE</scope>
</reference>
<accession>A0A8S2TDB7</accession>
<dbReference type="EMBL" id="CAJNOK010032433">
    <property type="protein sequence ID" value="CAF1483936.1"/>
    <property type="molecule type" value="Genomic_DNA"/>
</dbReference>
<dbReference type="SUPFAM" id="SSF82771">
    <property type="entry name" value="GIY-YIG endonuclease"/>
    <property type="match status" value="1"/>
</dbReference>
<sequence>KAAFQALKLNKNKKVINISQGELLALKGLQLLDEQYGIIEKSLVQNGYPVSLIKRKMKNTIEQFQKPQPPTQLQLRTKKVFIPLTYHGLETLKMSNRIKNVTESVFPTVELIFGYKRGLTLAKLFTKNFKGKDPSEIGVVYKLTCDKCAKIYIGQTKLNVKERMKQHRDALLNPGSSRAADHMIENKNHRVEFSAPEILAREKGWKRREIKETLWTLKSDSTYNKISHELLIFSE</sequence>
<feature type="domain" description="GIY-YIG" evidence="1">
    <location>
        <begin position="136"/>
        <end position="225"/>
    </location>
</feature>
<organism evidence="3 4">
    <name type="scientific">Didymodactylos carnosus</name>
    <dbReference type="NCBI Taxonomy" id="1234261"/>
    <lineage>
        <taxon>Eukaryota</taxon>
        <taxon>Metazoa</taxon>
        <taxon>Spiralia</taxon>
        <taxon>Gnathifera</taxon>
        <taxon>Rotifera</taxon>
        <taxon>Eurotatoria</taxon>
        <taxon>Bdelloidea</taxon>
        <taxon>Philodinida</taxon>
        <taxon>Philodinidae</taxon>
        <taxon>Didymodactylos</taxon>
    </lineage>
</organism>
<dbReference type="Proteomes" id="UP000677228">
    <property type="component" value="Unassembled WGS sequence"/>
</dbReference>
<name>A0A8S2TDB7_9BILA</name>
<protein>
    <recommendedName>
        <fullName evidence="1">GIY-YIG domain-containing protein</fullName>
    </recommendedName>
</protein>
<dbReference type="Proteomes" id="UP000682733">
    <property type="component" value="Unassembled WGS sequence"/>
</dbReference>
<gene>
    <name evidence="2" type="ORF">OVA965_LOCUS36193</name>
    <name evidence="3" type="ORF">TMI583_LOCUS37191</name>
</gene>
<proteinExistence type="predicted"/>
<dbReference type="Gene3D" id="3.40.1440.10">
    <property type="entry name" value="GIY-YIG endonuclease"/>
    <property type="match status" value="1"/>
</dbReference>